<feature type="compositionally biased region" description="Polar residues" evidence="1">
    <location>
        <begin position="170"/>
        <end position="181"/>
    </location>
</feature>
<feature type="region of interest" description="Disordered" evidence="1">
    <location>
        <begin position="456"/>
        <end position="563"/>
    </location>
</feature>
<evidence type="ECO:0000256" key="1">
    <source>
        <dbReference type="SAM" id="MobiDB-lite"/>
    </source>
</evidence>
<feature type="compositionally biased region" description="Low complexity" evidence="1">
    <location>
        <begin position="104"/>
        <end position="118"/>
    </location>
</feature>
<reference evidence="2" key="1">
    <citation type="journal article" date="2021" name="Nat. Commun.">
        <title>Genetic determinants of endophytism in the Arabidopsis root mycobiome.</title>
        <authorList>
            <person name="Mesny F."/>
            <person name="Miyauchi S."/>
            <person name="Thiergart T."/>
            <person name="Pickel B."/>
            <person name="Atanasova L."/>
            <person name="Karlsson M."/>
            <person name="Huettel B."/>
            <person name="Barry K.W."/>
            <person name="Haridas S."/>
            <person name="Chen C."/>
            <person name="Bauer D."/>
            <person name="Andreopoulos W."/>
            <person name="Pangilinan J."/>
            <person name="LaButti K."/>
            <person name="Riley R."/>
            <person name="Lipzen A."/>
            <person name="Clum A."/>
            <person name="Drula E."/>
            <person name="Henrissat B."/>
            <person name="Kohler A."/>
            <person name="Grigoriev I.V."/>
            <person name="Martin F.M."/>
            <person name="Hacquard S."/>
        </authorList>
    </citation>
    <scope>NUCLEOTIDE SEQUENCE</scope>
    <source>
        <strain evidence="2">MPI-CAGE-AT-0021</strain>
    </source>
</reference>
<feature type="compositionally biased region" description="Basic and acidic residues" evidence="1">
    <location>
        <begin position="822"/>
        <end position="835"/>
    </location>
</feature>
<feature type="compositionally biased region" description="Pro residues" evidence="1">
    <location>
        <begin position="729"/>
        <end position="738"/>
    </location>
</feature>
<feature type="compositionally biased region" description="Polar residues" evidence="1">
    <location>
        <begin position="393"/>
        <end position="404"/>
    </location>
</feature>
<sequence length="1048" mass="116629">MTASPLSYADGLSLNTKLAGQRQFKKHKVLPRPHHDRGHEQVHAPRVGPKSYDLIIETSRPSTRDDSRGRSAQPSSPRTLKHQPRRIGSGPDLPPTPPRHSRKSSSNSSGLPSSPIIPDTVFQTPRNAPDRPPATPPNQRSPPTPDVTPPQPPSRPGLLRPVMTDRAGSRATTADSQSGSFRTAREEAFSSEDDEKKSAGTKTSLSTVRKVPENKAIRAPKLNGLGLALASLAPPEENSVSRSEGDFGTFDGDWSSVSEVEQEWDYNLLRMVTIKKRPQVLDSARPISEAAIVIDPDMVPPTQAAKAVRHMPLHKKADTISSARGVSDRGATSTAPSSTGTSMSSDPRRTSAISTKSTISTVVEAILVDGPPQRQRTLRHVRKQGALRGRVDTSPSSTANSSLKSEAFQREPRGRTRPQDGKYGSVVSNTTVRSISSGKARREVWKNGGIPVVIVPDRLSSNKPRSREPSLRSHSSKRSNRSPSAGSAPLDVSSVKETKDTREVGPTFSRQSRRSRAYSESDGSDQRTIDFPPSVPARSSSLSAPTSRNASQAGSRTGSRAGSLTAESMQMHNALQESLLKKAEVKAPTPVVCIPEGVAPRSIFPIDPDNEWHRRSSSDRHSGFLLVKSYGSLKTPFSLASMETNGTALEVSEAFAVQMYPHQNSSVLMVDHSAKPSQSSIETPKEPEIVEMPTRPKITLVDSSGNDPITPPQPQFSLDDVDSPLRNPRAPPEPPSHPPAINLIPATPSGMTPANEKMIHMGNYFEVAREKPGRYPSRVRRAFSRRRRRHSVDYPPTTPRSPGFLTRTFSLSRHMHSRHGSSSRDREHVDVKREPAYPSPEDSPAEEDRLHPFWRPQWCEDDECDGSCQHHQDEFEEEDDVVYRYPPVNNRPQRNLSARMKRTFAILPRDEDRYYVDDWHGPERRTIRRTPSGNLRVMRHRASFDSLRRNFKHDEEIHAVSDGEERRPFWRRNSTHRRSSKERRRLSLGSKLEEIQNIPRKISEKRREKRTRELRQKISGPREVRDGVGEVIRSSTFRDQHHAVNGGI</sequence>
<feature type="compositionally biased region" description="Basic residues" evidence="1">
    <location>
        <begin position="376"/>
        <end position="385"/>
    </location>
</feature>
<feature type="compositionally biased region" description="Basic and acidic residues" evidence="1">
    <location>
        <begin position="494"/>
        <end position="503"/>
    </location>
</feature>
<dbReference type="OrthoDB" id="3870679at2759"/>
<dbReference type="EMBL" id="JAGMUU010000007">
    <property type="protein sequence ID" value="KAH7149349.1"/>
    <property type="molecule type" value="Genomic_DNA"/>
</dbReference>
<dbReference type="AlphaFoldDB" id="A0A9P9F0K2"/>
<feature type="region of interest" description="Disordered" evidence="1">
    <location>
        <begin position="813"/>
        <end position="848"/>
    </location>
</feature>
<feature type="compositionally biased region" description="Polar residues" evidence="1">
    <location>
        <begin position="426"/>
        <end position="437"/>
    </location>
</feature>
<feature type="compositionally biased region" description="Basic residues" evidence="1">
    <location>
        <begin position="23"/>
        <end position="36"/>
    </location>
</feature>
<comment type="caution">
    <text evidence="2">The sequence shown here is derived from an EMBL/GenBank/DDBJ whole genome shotgun (WGS) entry which is preliminary data.</text>
</comment>
<protein>
    <submittedName>
        <fullName evidence="2">Uncharacterized protein</fullName>
    </submittedName>
</protein>
<proteinExistence type="predicted"/>
<feature type="region of interest" description="Disordered" evidence="1">
    <location>
        <begin position="234"/>
        <end position="253"/>
    </location>
</feature>
<dbReference type="Proteomes" id="UP000717696">
    <property type="component" value="Unassembled WGS sequence"/>
</dbReference>
<feature type="compositionally biased region" description="Low complexity" evidence="1">
    <location>
        <begin position="330"/>
        <end position="356"/>
    </location>
</feature>
<feature type="compositionally biased region" description="Basic and acidic residues" evidence="1">
    <location>
        <begin position="183"/>
        <end position="198"/>
    </location>
</feature>
<feature type="compositionally biased region" description="Pro residues" evidence="1">
    <location>
        <begin position="130"/>
        <end position="155"/>
    </location>
</feature>
<feature type="region of interest" description="Disordered" evidence="1">
    <location>
        <begin position="786"/>
        <end position="805"/>
    </location>
</feature>
<feature type="region of interest" description="Disordered" evidence="1">
    <location>
        <begin position="17"/>
        <end position="210"/>
    </location>
</feature>
<feature type="compositionally biased region" description="Polar residues" evidence="1">
    <location>
        <begin position="537"/>
        <end position="563"/>
    </location>
</feature>
<feature type="region of interest" description="Disordered" evidence="1">
    <location>
        <begin position="370"/>
        <end position="440"/>
    </location>
</feature>
<feature type="region of interest" description="Disordered" evidence="1">
    <location>
        <begin position="307"/>
        <end position="356"/>
    </location>
</feature>
<keyword evidence="3" id="KW-1185">Reference proteome</keyword>
<accession>A0A9P9F0K2</accession>
<evidence type="ECO:0000313" key="3">
    <source>
        <dbReference type="Proteomes" id="UP000717696"/>
    </source>
</evidence>
<gene>
    <name evidence="2" type="ORF">B0J13DRAFT_523992</name>
</gene>
<evidence type="ECO:0000313" key="2">
    <source>
        <dbReference type="EMBL" id="KAH7149349.1"/>
    </source>
</evidence>
<name>A0A9P9F0K2_9HYPO</name>
<organism evidence="2 3">
    <name type="scientific">Dactylonectria estremocensis</name>
    <dbReference type="NCBI Taxonomy" id="1079267"/>
    <lineage>
        <taxon>Eukaryota</taxon>
        <taxon>Fungi</taxon>
        <taxon>Dikarya</taxon>
        <taxon>Ascomycota</taxon>
        <taxon>Pezizomycotina</taxon>
        <taxon>Sordariomycetes</taxon>
        <taxon>Hypocreomycetidae</taxon>
        <taxon>Hypocreales</taxon>
        <taxon>Nectriaceae</taxon>
        <taxon>Dactylonectria</taxon>
    </lineage>
</organism>
<feature type="region of interest" description="Disordered" evidence="1">
    <location>
        <begin position="698"/>
        <end position="741"/>
    </location>
</feature>
<feature type="compositionally biased region" description="Basic and acidic residues" evidence="1">
    <location>
        <begin position="407"/>
        <end position="420"/>
    </location>
</feature>